<sequence>MEQPGKDKQQLSFPFSLNGAETAVRKRGVRNIVCLSLSAVPSMLSLYQAREYIRELPVFNSRVSVRSCARPGALRLVVRVIAYNFWRPRRSNA</sequence>
<evidence type="ECO:0000313" key="1">
    <source>
        <dbReference type="EMBL" id="KAI1695974.1"/>
    </source>
</evidence>
<gene>
    <name evidence="1" type="ORF">DdX_19294</name>
</gene>
<evidence type="ECO:0000313" key="2">
    <source>
        <dbReference type="Proteomes" id="UP001201812"/>
    </source>
</evidence>
<accession>A0AAD4MMW2</accession>
<protein>
    <submittedName>
        <fullName evidence="1">Uncharacterized protein</fullName>
    </submittedName>
</protein>
<proteinExistence type="predicted"/>
<name>A0AAD4MMW2_9BILA</name>
<comment type="caution">
    <text evidence="1">The sequence shown here is derived from an EMBL/GenBank/DDBJ whole genome shotgun (WGS) entry which is preliminary data.</text>
</comment>
<dbReference type="EMBL" id="JAKKPZ010000359">
    <property type="protein sequence ID" value="KAI1695974.1"/>
    <property type="molecule type" value="Genomic_DNA"/>
</dbReference>
<organism evidence="1 2">
    <name type="scientific">Ditylenchus destructor</name>
    <dbReference type="NCBI Taxonomy" id="166010"/>
    <lineage>
        <taxon>Eukaryota</taxon>
        <taxon>Metazoa</taxon>
        <taxon>Ecdysozoa</taxon>
        <taxon>Nematoda</taxon>
        <taxon>Chromadorea</taxon>
        <taxon>Rhabditida</taxon>
        <taxon>Tylenchina</taxon>
        <taxon>Tylenchomorpha</taxon>
        <taxon>Sphaerularioidea</taxon>
        <taxon>Anguinidae</taxon>
        <taxon>Anguininae</taxon>
        <taxon>Ditylenchus</taxon>
    </lineage>
</organism>
<dbReference type="AlphaFoldDB" id="A0AAD4MMW2"/>
<reference evidence="1" key="1">
    <citation type="submission" date="2022-01" db="EMBL/GenBank/DDBJ databases">
        <title>Genome Sequence Resource for Two Populations of Ditylenchus destructor, the Migratory Endoparasitic Phytonematode.</title>
        <authorList>
            <person name="Zhang H."/>
            <person name="Lin R."/>
            <person name="Xie B."/>
        </authorList>
    </citation>
    <scope>NUCLEOTIDE SEQUENCE</scope>
    <source>
        <strain evidence="1">BazhouSP</strain>
    </source>
</reference>
<keyword evidence="2" id="KW-1185">Reference proteome</keyword>
<dbReference type="Proteomes" id="UP001201812">
    <property type="component" value="Unassembled WGS sequence"/>
</dbReference>